<evidence type="ECO:0000313" key="3">
    <source>
        <dbReference type="Proteomes" id="UP000182360"/>
    </source>
</evidence>
<dbReference type="Pfam" id="PF01973">
    <property type="entry name" value="MptE-like"/>
    <property type="match status" value="1"/>
</dbReference>
<proteinExistence type="predicted"/>
<organism evidence="2 3">
    <name type="scientific">Treponema bryantii</name>
    <dbReference type="NCBI Taxonomy" id="163"/>
    <lineage>
        <taxon>Bacteria</taxon>
        <taxon>Pseudomonadati</taxon>
        <taxon>Spirochaetota</taxon>
        <taxon>Spirochaetia</taxon>
        <taxon>Spirochaetales</taxon>
        <taxon>Treponemataceae</taxon>
        <taxon>Treponema</taxon>
    </lineage>
</organism>
<dbReference type="RefSeq" id="WP_074645180.1">
    <property type="nucleotide sequence ID" value="NZ_FOFU01000011.1"/>
</dbReference>
<keyword evidence="3" id="KW-1185">Reference proteome</keyword>
<accession>A0A1H9IZ29</accession>
<evidence type="ECO:0000259" key="1">
    <source>
        <dbReference type="Pfam" id="PF01973"/>
    </source>
</evidence>
<feature type="domain" description="6-hydroxymethylpterin diphosphokinase MptE-like" evidence="1">
    <location>
        <begin position="173"/>
        <end position="327"/>
    </location>
</feature>
<dbReference type="InterPro" id="IPR002826">
    <property type="entry name" value="MptE-like"/>
</dbReference>
<sequence length="489" mass="56708">MKVTIQKAKNGENTASVEGHFLHSNYAPVKEAQRFVDNLSLPFTPTTIIITEPALSYCADFLKQKFPEIKTGVIRYINDFSEYNSKFDFVINYYEHPDFETYLENNFTEEQLLTTHFISWPASSQLFNETDKIVWNAIRQSMLRAKTLLITRQYFEKKWLYNSCNFLKYCSKTISFENTINKPALIISSGPSLIPFINIIKDYQDKFFIICLSSAISVCIKNGITPDLCMTTDGGYWAGEHLKALYKNDIPIAMSSEAYCPKKLLRKLTVMPLDYGDGISSALLKTQNIQTIQASRNGTVSGTALLFAYKYCTNNIYLCGLDMSAQKGFQHTQPNELEKNSSYKDNRISTKQTRLGKSEITNGSLDIYKDWFINNPLKTEERKIFRLMEKEYCRNSLGWIKDITAKDFIDLISKHSETSEINFITSDFQFDKSECLKLLYDSEKNIQWKKQLFPLDFVQAIHDPLNKEIENRIETEWQKLQKRIERIFS</sequence>
<gene>
    <name evidence="2" type="ORF">SAMN04487977_11112</name>
</gene>
<name>A0A1H9IZ29_9SPIR</name>
<dbReference type="PANTHER" id="PTHR41786:SF1">
    <property type="entry name" value="6-HYDROXYMETHYLPTERIN DIPHOSPHOKINASE MPTE-LIKE DOMAIN-CONTAINING PROTEIN"/>
    <property type="match status" value="1"/>
</dbReference>
<dbReference type="AlphaFoldDB" id="A0A1H9IZ29"/>
<dbReference type="EMBL" id="FOFU01000011">
    <property type="protein sequence ID" value="SEQ80061.1"/>
    <property type="molecule type" value="Genomic_DNA"/>
</dbReference>
<reference evidence="2 3" key="1">
    <citation type="submission" date="2016-10" db="EMBL/GenBank/DDBJ databases">
        <authorList>
            <person name="de Groot N.N."/>
        </authorList>
    </citation>
    <scope>NUCLEOTIDE SEQUENCE [LARGE SCALE GENOMIC DNA]</scope>
    <source>
        <strain evidence="2 3">B25</strain>
    </source>
</reference>
<protein>
    <recommendedName>
        <fullName evidence="1">6-hydroxymethylpterin diphosphokinase MptE-like domain-containing protein</fullName>
    </recommendedName>
</protein>
<dbReference type="PANTHER" id="PTHR41786">
    <property type="entry name" value="MOTILITY ACCESSORY FACTOR MAF"/>
    <property type="match status" value="1"/>
</dbReference>
<dbReference type="OrthoDB" id="304932at2"/>
<evidence type="ECO:0000313" key="2">
    <source>
        <dbReference type="EMBL" id="SEQ80061.1"/>
    </source>
</evidence>
<dbReference type="Proteomes" id="UP000182360">
    <property type="component" value="Unassembled WGS sequence"/>
</dbReference>